<evidence type="ECO:0000259" key="3">
    <source>
        <dbReference type="PROSITE" id="PS50110"/>
    </source>
</evidence>
<name>A0A0K1PL18_9BACT</name>
<gene>
    <name evidence="4" type="ORF">AKJ09_00478</name>
</gene>
<dbReference type="PROSITE" id="PS50110">
    <property type="entry name" value="RESPONSE_REGULATORY"/>
    <property type="match status" value="1"/>
</dbReference>
<dbReference type="KEGG" id="llu:AKJ09_00478"/>
<comment type="caution">
    <text evidence="2">Lacks conserved residue(s) required for the propagation of feature annotation.</text>
</comment>
<protein>
    <recommendedName>
        <fullName evidence="3">Response regulatory domain-containing protein</fullName>
    </recommendedName>
</protein>
<keyword evidence="1" id="KW-0597">Phosphoprotein</keyword>
<evidence type="ECO:0000256" key="2">
    <source>
        <dbReference type="PROSITE-ProRule" id="PRU00169"/>
    </source>
</evidence>
<dbReference type="InterPro" id="IPR050595">
    <property type="entry name" value="Bact_response_regulator"/>
</dbReference>
<dbReference type="InterPro" id="IPR011006">
    <property type="entry name" value="CheY-like_superfamily"/>
</dbReference>
<dbReference type="CDD" id="cd00156">
    <property type="entry name" value="REC"/>
    <property type="match status" value="1"/>
</dbReference>
<dbReference type="SUPFAM" id="SSF52172">
    <property type="entry name" value="CheY-like"/>
    <property type="match status" value="1"/>
</dbReference>
<evidence type="ECO:0000313" key="4">
    <source>
        <dbReference type="EMBL" id="AKU93814.1"/>
    </source>
</evidence>
<keyword evidence="5" id="KW-1185">Reference proteome</keyword>
<reference evidence="4 5" key="1">
    <citation type="submission" date="2015-08" db="EMBL/GenBank/DDBJ databases">
        <authorList>
            <person name="Babu N.S."/>
            <person name="Beckwith C.J."/>
            <person name="Beseler K.G."/>
            <person name="Brison A."/>
            <person name="Carone J.V."/>
            <person name="Caskin T.P."/>
            <person name="Diamond M."/>
            <person name="Durham M.E."/>
            <person name="Foxe J.M."/>
            <person name="Go M."/>
            <person name="Henderson B.A."/>
            <person name="Jones I.B."/>
            <person name="McGettigan J.A."/>
            <person name="Micheletti S.J."/>
            <person name="Nasrallah M.E."/>
            <person name="Ortiz D."/>
            <person name="Piller C.R."/>
            <person name="Privatt S.R."/>
            <person name="Schneider S.L."/>
            <person name="Sharp S."/>
            <person name="Smith T.C."/>
            <person name="Stanton J.D."/>
            <person name="Ullery H.E."/>
            <person name="Wilson R.J."/>
            <person name="Serrano M.G."/>
            <person name="Buck G."/>
            <person name="Lee V."/>
            <person name="Wang Y."/>
            <person name="Carvalho R."/>
            <person name="Voegtly L."/>
            <person name="Shi R."/>
            <person name="Duckworth R."/>
            <person name="Johnson A."/>
            <person name="Loviza R."/>
            <person name="Walstead R."/>
            <person name="Shah Z."/>
            <person name="Kiflezghi M."/>
            <person name="Wade K."/>
            <person name="Ball S.L."/>
            <person name="Bradley K.W."/>
            <person name="Asai D.J."/>
            <person name="Bowman C.A."/>
            <person name="Russell D.A."/>
            <person name="Pope W.H."/>
            <person name="Jacobs-Sera D."/>
            <person name="Hendrix R.W."/>
            <person name="Hatfull G.F."/>
        </authorList>
    </citation>
    <scope>NUCLEOTIDE SEQUENCE [LARGE SCALE GENOMIC DNA]</scope>
    <source>
        <strain evidence="4 5">DSM 27648</strain>
    </source>
</reference>
<dbReference type="STRING" id="1391654.AKJ09_00478"/>
<dbReference type="Proteomes" id="UP000064967">
    <property type="component" value="Chromosome"/>
</dbReference>
<dbReference type="PANTHER" id="PTHR44591">
    <property type="entry name" value="STRESS RESPONSE REGULATOR PROTEIN 1"/>
    <property type="match status" value="1"/>
</dbReference>
<sequence>MPGMGGVELFTRIAANERPIPVIILTAVTNDDERERLLRQGAKALFMKPFRAPDMLLAVRAALGTRQP</sequence>
<dbReference type="InterPro" id="IPR001789">
    <property type="entry name" value="Sig_transdc_resp-reg_receiver"/>
</dbReference>
<evidence type="ECO:0000256" key="1">
    <source>
        <dbReference type="ARBA" id="ARBA00022553"/>
    </source>
</evidence>
<feature type="domain" description="Response regulatory" evidence="3">
    <location>
        <begin position="1"/>
        <end position="63"/>
    </location>
</feature>
<dbReference type="Pfam" id="PF00072">
    <property type="entry name" value="Response_reg"/>
    <property type="match status" value="1"/>
</dbReference>
<dbReference type="EMBL" id="CP012333">
    <property type="protein sequence ID" value="AKU93814.1"/>
    <property type="molecule type" value="Genomic_DNA"/>
</dbReference>
<proteinExistence type="predicted"/>
<dbReference type="AlphaFoldDB" id="A0A0K1PL18"/>
<organism evidence="4 5">
    <name type="scientific">Labilithrix luteola</name>
    <dbReference type="NCBI Taxonomy" id="1391654"/>
    <lineage>
        <taxon>Bacteria</taxon>
        <taxon>Pseudomonadati</taxon>
        <taxon>Myxococcota</taxon>
        <taxon>Polyangia</taxon>
        <taxon>Polyangiales</taxon>
        <taxon>Labilitrichaceae</taxon>
        <taxon>Labilithrix</taxon>
    </lineage>
</organism>
<dbReference type="GO" id="GO:0000160">
    <property type="term" value="P:phosphorelay signal transduction system"/>
    <property type="evidence" value="ECO:0007669"/>
    <property type="project" value="InterPro"/>
</dbReference>
<dbReference type="Gene3D" id="3.40.50.2300">
    <property type="match status" value="1"/>
</dbReference>
<accession>A0A0K1PL18</accession>
<evidence type="ECO:0000313" key="5">
    <source>
        <dbReference type="Proteomes" id="UP000064967"/>
    </source>
</evidence>
<dbReference type="PANTHER" id="PTHR44591:SF3">
    <property type="entry name" value="RESPONSE REGULATORY DOMAIN-CONTAINING PROTEIN"/>
    <property type="match status" value="1"/>
</dbReference>